<dbReference type="EMBL" id="JAPDNT010000002">
    <property type="protein sequence ID" value="MCW3474060.1"/>
    <property type="molecule type" value="Genomic_DNA"/>
</dbReference>
<dbReference type="PANTHER" id="PTHR42760">
    <property type="entry name" value="SHORT-CHAIN DEHYDROGENASES/REDUCTASES FAMILY MEMBER"/>
    <property type="match status" value="1"/>
</dbReference>
<protein>
    <submittedName>
        <fullName evidence="3">SDR family oxidoreductase</fullName>
    </submittedName>
</protein>
<dbReference type="Gene3D" id="3.40.50.720">
    <property type="entry name" value="NAD(P)-binding Rossmann-like Domain"/>
    <property type="match status" value="1"/>
</dbReference>
<dbReference type="CDD" id="cd05233">
    <property type="entry name" value="SDR_c"/>
    <property type="match status" value="1"/>
</dbReference>
<sequence>MTRTAIVTGGARGIGRGCAHALAEKGLDIALVDMLVPEMERTAGELRDMGRQVRIYQADVAQFSRAAEVVAQVRDDFGRIDVLVNNAGRGNPKGITEITEDEFDRTMAVNLKSCFNFIHAAVPVMLAGGGGRIVSMSSLNALSGGVTSAVSKFSYAAAKAGILGMTRALAKELGPSIAINAICPGVIETELGNSLTKARGPELMKGIALGRLGTPQDVAQLVAFLATVEPNFITGQHFVIDGFQWVC</sequence>
<accession>A0AA41YK44</accession>
<dbReference type="GO" id="GO:0016616">
    <property type="term" value="F:oxidoreductase activity, acting on the CH-OH group of donors, NAD or NADP as acceptor"/>
    <property type="evidence" value="ECO:0007669"/>
    <property type="project" value="TreeGrafter"/>
</dbReference>
<evidence type="ECO:0000313" key="3">
    <source>
        <dbReference type="EMBL" id="MCW3474060.1"/>
    </source>
</evidence>
<dbReference type="PANTHER" id="PTHR42760:SF40">
    <property type="entry name" value="3-OXOACYL-[ACYL-CARRIER-PROTEIN] REDUCTASE, CHLOROPLASTIC"/>
    <property type="match status" value="1"/>
</dbReference>
<evidence type="ECO:0000256" key="2">
    <source>
        <dbReference type="ARBA" id="ARBA00023002"/>
    </source>
</evidence>
<keyword evidence="2" id="KW-0560">Oxidoreductase</keyword>
<evidence type="ECO:0000256" key="1">
    <source>
        <dbReference type="ARBA" id="ARBA00006484"/>
    </source>
</evidence>
<dbReference type="SUPFAM" id="SSF51735">
    <property type="entry name" value="NAD(P)-binding Rossmann-fold domains"/>
    <property type="match status" value="1"/>
</dbReference>
<evidence type="ECO:0000313" key="4">
    <source>
        <dbReference type="Proteomes" id="UP001165679"/>
    </source>
</evidence>
<comment type="similarity">
    <text evidence="1">Belongs to the short-chain dehydrogenases/reductases (SDR) family.</text>
</comment>
<dbReference type="PRINTS" id="PR00081">
    <property type="entry name" value="GDHRDH"/>
</dbReference>
<organism evidence="3 4">
    <name type="scientific">Limobrevibacterium gyesilva</name>
    <dbReference type="NCBI Taxonomy" id="2991712"/>
    <lineage>
        <taxon>Bacteria</taxon>
        <taxon>Pseudomonadati</taxon>
        <taxon>Pseudomonadota</taxon>
        <taxon>Alphaproteobacteria</taxon>
        <taxon>Acetobacterales</taxon>
        <taxon>Acetobacteraceae</taxon>
        <taxon>Limobrevibacterium</taxon>
    </lineage>
</organism>
<reference evidence="3" key="1">
    <citation type="submission" date="2022-09" db="EMBL/GenBank/DDBJ databases">
        <title>Rhodovastum sp. nov. RN2-1 isolated from soil in Seongnam, South Korea.</title>
        <authorList>
            <person name="Le N.T."/>
        </authorList>
    </citation>
    <scope>NUCLEOTIDE SEQUENCE</scope>
    <source>
        <strain evidence="3">RN2-1</strain>
    </source>
</reference>
<dbReference type="FunFam" id="3.40.50.720:FF:000173">
    <property type="entry name" value="3-oxoacyl-[acyl-carrier protein] reductase"/>
    <property type="match status" value="1"/>
</dbReference>
<dbReference type="RefSeq" id="WP_264712679.1">
    <property type="nucleotide sequence ID" value="NZ_JAPDNT010000002.1"/>
</dbReference>
<proteinExistence type="inferred from homology"/>
<dbReference type="AlphaFoldDB" id="A0AA41YK44"/>
<dbReference type="PRINTS" id="PR00080">
    <property type="entry name" value="SDRFAMILY"/>
</dbReference>
<dbReference type="InterPro" id="IPR002347">
    <property type="entry name" value="SDR_fam"/>
</dbReference>
<gene>
    <name evidence="3" type="ORF">OL599_05665</name>
</gene>
<dbReference type="PROSITE" id="PS00061">
    <property type="entry name" value="ADH_SHORT"/>
    <property type="match status" value="1"/>
</dbReference>
<comment type="caution">
    <text evidence="3">The sequence shown here is derived from an EMBL/GenBank/DDBJ whole genome shotgun (WGS) entry which is preliminary data.</text>
</comment>
<keyword evidence="4" id="KW-1185">Reference proteome</keyword>
<dbReference type="GO" id="GO:0030497">
    <property type="term" value="P:fatty acid elongation"/>
    <property type="evidence" value="ECO:0007669"/>
    <property type="project" value="TreeGrafter"/>
</dbReference>
<reference evidence="3" key="2">
    <citation type="submission" date="2022-10" db="EMBL/GenBank/DDBJ databases">
        <authorList>
            <person name="Trinh H.N."/>
        </authorList>
    </citation>
    <scope>NUCLEOTIDE SEQUENCE</scope>
    <source>
        <strain evidence="3">RN2-1</strain>
    </source>
</reference>
<dbReference type="Proteomes" id="UP001165679">
    <property type="component" value="Unassembled WGS sequence"/>
</dbReference>
<name>A0AA41YK44_9PROT</name>
<dbReference type="InterPro" id="IPR036291">
    <property type="entry name" value="NAD(P)-bd_dom_sf"/>
</dbReference>
<dbReference type="Pfam" id="PF13561">
    <property type="entry name" value="adh_short_C2"/>
    <property type="match status" value="1"/>
</dbReference>
<dbReference type="InterPro" id="IPR020904">
    <property type="entry name" value="Sc_DH/Rdtase_CS"/>
</dbReference>